<dbReference type="GO" id="GO:0046872">
    <property type="term" value="F:metal ion binding"/>
    <property type="evidence" value="ECO:0007669"/>
    <property type="project" value="UniProtKB-KW"/>
</dbReference>
<evidence type="ECO:0000313" key="5">
    <source>
        <dbReference type="EMBL" id="OEJ68724.1"/>
    </source>
</evidence>
<evidence type="ECO:0000256" key="1">
    <source>
        <dbReference type="ARBA" id="ARBA00008520"/>
    </source>
</evidence>
<keyword evidence="3" id="KW-0479">Metal-binding</keyword>
<gene>
    <name evidence="5" type="ORF">BEN30_05825</name>
</gene>
<dbReference type="PANTHER" id="PTHR30006">
    <property type="entry name" value="THIAMINE-BINDING PERIPLASMIC PROTEIN-RELATED"/>
    <property type="match status" value="1"/>
</dbReference>
<dbReference type="RefSeq" id="WP_069957082.1">
    <property type="nucleotide sequence ID" value="NZ_MCGG01000011.1"/>
</dbReference>
<comment type="similarity">
    <text evidence="1">Belongs to the bacterial solute-binding protein 1 family.</text>
</comment>
<dbReference type="PIRSF" id="PIRSF002825">
    <property type="entry name" value="CfbpA"/>
    <property type="match status" value="1"/>
</dbReference>
<dbReference type="Gene3D" id="3.40.190.10">
    <property type="entry name" value="Periplasmic binding protein-like II"/>
    <property type="match status" value="2"/>
</dbReference>
<dbReference type="EMBL" id="MCGG01000011">
    <property type="protein sequence ID" value="OEJ68724.1"/>
    <property type="molecule type" value="Genomic_DNA"/>
</dbReference>
<feature type="binding site" evidence="3">
    <location>
        <position position="234"/>
    </location>
    <ligand>
        <name>Fe cation</name>
        <dbReference type="ChEBI" id="CHEBI:24875"/>
    </ligand>
</feature>
<keyword evidence="6" id="KW-1185">Reference proteome</keyword>
<evidence type="ECO:0000256" key="3">
    <source>
        <dbReference type="PIRSR" id="PIRSR002825-1"/>
    </source>
</evidence>
<dbReference type="Pfam" id="PF13343">
    <property type="entry name" value="SBP_bac_6"/>
    <property type="match status" value="1"/>
</dbReference>
<feature type="signal peptide" evidence="4">
    <location>
        <begin position="1"/>
        <end position="35"/>
    </location>
</feature>
<accession>A0A1E5QAH9</accession>
<proteinExistence type="inferred from homology"/>
<dbReference type="STRING" id="28181.BEN30_05825"/>
<dbReference type="PANTHER" id="PTHR30006:SF15">
    <property type="entry name" value="IRON-UTILIZATION PERIPLASMIC PROTEIN"/>
    <property type="match status" value="1"/>
</dbReference>
<sequence length="354" mass="38830">MFQSVSTNRKPILLLSLLSIATALPLLLSPALGHAEDNVLNVYSYRQAFLIEPLLKAYEVKTGTKVQAVFANKGLLQRLQAEGQNSPADVVLTADVNQIAEFQDENLLQSITSPTLMTNIPPQYRDPGNMWTGLTMRARAIYAHKERVKPGEVTTYEDLAKPHMKGRVCTRSGKHPYNVSLLASMIAAKGEAAAQAWAEGVKSNLARRPQGNDRAQVKAIKEGECDVSLGNSYYFGKMLTNDKKPEEKEWAASVNIIFPNQDDRGTHVNVSAAAITKSAPHYDEAVKFLEFLSSDEAQAMYAAADFEYPLKDGVAVDPLVASWGTFKADDRNLSDIVAQHGNASKMMDTVGFDH</sequence>
<keyword evidence="3" id="KW-0408">Iron</keyword>
<name>A0A1E5QAH9_9PROT</name>
<dbReference type="SUPFAM" id="SSF53850">
    <property type="entry name" value="Periplasmic binding protein-like II"/>
    <property type="match status" value="1"/>
</dbReference>
<comment type="caution">
    <text evidence="5">The sequence shown here is derived from an EMBL/GenBank/DDBJ whole genome shotgun (WGS) entry which is preliminary data.</text>
</comment>
<feature type="binding site" evidence="3">
    <location>
        <position position="233"/>
    </location>
    <ligand>
        <name>Fe cation</name>
        <dbReference type="ChEBI" id="CHEBI:24875"/>
    </ligand>
</feature>
<dbReference type="GO" id="GO:0030288">
    <property type="term" value="C:outer membrane-bounded periplasmic space"/>
    <property type="evidence" value="ECO:0007669"/>
    <property type="project" value="TreeGrafter"/>
</dbReference>
<dbReference type="Proteomes" id="UP000095347">
    <property type="component" value="Unassembled WGS sequence"/>
</dbReference>
<dbReference type="AlphaFoldDB" id="A0A1E5QAH9"/>
<dbReference type="OrthoDB" id="9769567at2"/>
<evidence type="ECO:0000256" key="2">
    <source>
        <dbReference type="ARBA" id="ARBA00022729"/>
    </source>
</evidence>
<organism evidence="5 6">
    <name type="scientific">Magnetovibrio blakemorei</name>
    <dbReference type="NCBI Taxonomy" id="28181"/>
    <lineage>
        <taxon>Bacteria</taxon>
        <taxon>Pseudomonadati</taxon>
        <taxon>Pseudomonadota</taxon>
        <taxon>Alphaproteobacteria</taxon>
        <taxon>Rhodospirillales</taxon>
        <taxon>Magnetovibrionaceae</taxon>
        <taxon>Magnetovibrio</taxon>
    </lineage>
</organism>
<keyword evidence="2 4" id="KW-0732">Signal</keyword>
<feature type="chain" id="PRO_5009184171" evidence="4">
    <location>
        <begin position="36"/>
        <end position="354"/>
    </location>
</feature>
<evidence type="ECO:0000313" key="6">
    <source>
        <dbReference type="Proteomes" id="UP000095347"/>
    </source>
</evidence>
<protein>
    <submittedName>
        <fullName evidence="5">Iron ABC transporter substrate-binding protein</fullName>
    </submittedName>
</protein>
<dbReference type="InterPro" id="IPR026045">
    <property type="entry name" value="Ferric-bd"/>
</dbReference>
<reference evidence="6" key="1">
    <citation type="submission" date="2016-07" db="EMBL/GenBank/DDBJ databases">
        <authorList>
            <person name="Florea S."/>
            <person name="Webb J.S."/>
            <person name="Jaromczyk J."/>
            <person name="Schardl C.L."/>
        </authorList>
    </citation>
    <scope>NUCLEOTIDE SEQUENCE [LARGE SCALE GENOMIC DNA]</scope>
    <source>
        <strain evidence="6">MV-1</strain>
    </source>
</reference>
<evidence type="ECO:0000256" key="4">
    <source>
        <dbReference type="SAM" id="SignalP"/>
    </source>
</evidence>